<feature type="region of interest" description="Disordered" evidence="1">
    <location>
        <begin position="1"/>
        <end position="54"/>
    </location>
</feature>
<organism evidence="2 3">
    <name type="scientific">Segatella buccae</name>
    <dbReference type="NCBI Taxonomy" id="28126"/>
    <lineage>
        <taxon>Bacteria</taxon>
        <taxon>Pseudomonadati</taxon>
        <taxon>Bacteroidota</taxon>
        <taxon>Bacteroidia</taxon>
        <taxon>Bacteroidales</taxon>
        <taxon>Prevotellaceae</taxon>
        <taxon>Segatella</taxon>
    </lineage>
</organism>
<name>A0AAQ1UG65_9BACT</name>
<feature type="compositionally biased region" description="Basic residues" evidence="1">
    <location>
        <begin position="1"/>
        <end position="12"/>
    </location>
</feature>
<evidence type="ECO:0000256" key="1">
    <source>
        <dbReference type="SAM" id="MobiDB-lite"/>
    </source>
</evidence>
<comment type="caution">
    <text evidence="2">The sequence shown here is derived from an EMBL/GenBank/DDBJ whole genome shotgun (WGS) entry which is preliminary data.</text>
</comment>
<reference evidence="2 3" key="1">
    <citation type="submission" date="2018-06" db="EMBL/GenBank/DDBJ databases">
        <authorList>
            <consortium name="Pathogen Informatics"/>
            <person name="Doyle S."/>
        </authorList>
    </citation>
    <scope>NUCLEOTIDE SEQUENCE [LARGE SCALE GENOMIC DNA]</scope>
    <source>
        <strain evidence="2 3">NCTC13063</strain>
    </source>
</reference>
<evidence type="ECO:0000313" key="2">
    <source>
        <dbReference type="EMBL" id="SUB79308.1"/>
    </source>
</evidence>
<sequence length="151" mass="17327">MEPHKNHQRGQKYHKEGRWSMQKPFSLKPCNRKWEKGSERQTPASSKQTDPTFGKTWRDIEALSDNSCHNNNITECTSSEWCGAFARAAHDCRTDGARPPHGACKGYALLPNRLDAISHKPKDTIHNGHTAVRQHYADRFTTCLELSQHYR</sequence>
<dbReference type="AlphaFoldDB" id="A0AAQ1UG65"/>
<dbReference type="Proteomes" id="UP000255283">
    <property type="component" value="Unassembled WGS sequence"/>
</dbReference>
<feature type="compositionally biased region" description="Polar residues" evidence="1">
    <location>
        <begin position="40"/>
        <end position="51"/>
    </location>
</feature>
<evidence type="ECO:0000313" key="3">
    <source>
        <dbReference type="Proteomes" id="UP000255283"/>
    </source>
</evidence>
<gene>
    <name evidence="2" type="ORF">NCTC13063_00569</name>
</gene>
<proteinExistence type="predicted"/>
<dbReference type="EMBL" id="UGTJ01000001">
    <property type="protein sequence ID" value="SUB79308.1"/>
    <property type="molecule type" value="Genomic_DNA"/>
</dbReference>
<protein>
    <submittedName>
        <fullName evidence="2">Uncharacterized protein</fullName>
    </submittedName>
</protein>
<accession>A0AAQ1UG65</accession>